<dbReference type="Proteomes" id="UP000018550">
    <property type="component" value="Chromosome"/>
</dbReference>
<dbReference type="GO" id="GO:0004519">
    <property type="term" value="F:endonuclease activity"/>
    <property type="evidence" value="ECO:0007669"/>
    <property type="project" value="UniProtKB-UniRule"/>
</dbReference>
<dbReference type="PATRIC" id="fig|1276258.3.peg.427"/>
<keyword evidence="8 12" id="KW-0051">Antiviral defense</keyword>
<evidence type="ECO:0000256" key="4">
    <source>
        <dbReference type="ARBA" id="ARBA00022759"/>
    </source>
</evidence>
<dbReference type="EC" id="3.1.-.-" evidence="12"/>
<evidence type="ECO:0000313" key="15">
    <source>
        <dbReference type="Proteomes" id="UP000018550"/>
    </source>
</evidence>
<comment type="cofactor">
    <cofactor evidence="1 12">
        <name>Mg(2+)</name>
        <dbReference type="ChEBI" id="CHEBI:18420"/>
    </cofactor>
</comment>
<evidence type="ECO:0000256" key="2">
    <source>
        <dbReference type="ARBA" id="ARBA00022722"/>
    </source>
</evidence>
<dbReference type="GO" id="GO:0003723">
    <property type="term" value="F:RNA binding"/>
    <property type="evidence" value="ECO:0007669"/>
    <property type="project" value="UniProtKB-UniRule"/>
</dbReference>
<name>V5RIH2_SPIAP</name>
<feature type="binding site" evidence="12">
    <location>
        <position position="815"/>
    </location>
    <ligand>
        <name>Mg(2+)</name>
        <dbReference type="ChEBI" id="CHEBI:18420"/>
        <label>2</label>
    </ligand>
</feature>
<evidence type="ECO:0000256" key="9">
    <source>
        <dbReference type="ARBA" id="ARBA00023125"/>
    </source>
</evidence>
<comment type="similarity">
    <text evidence="12">Belongs to the CRISPR-associated Cas9 family.</text>
</comment>
<dbReference type="RefSeq" id="WP_023789210.1">
    <property type="nucleotide sequence ID" value="NC_022998.1"/>
</dbReference>
<dbReference type="NCBIfam" id="TIGR01865">
    <property type="entry name" value="cas_Csn1"/>
    <property type="match status" value="1"/>
</dbReference>
<evidence type="ECO:0000256" key="5">
    <source>
        <dbReference type="ARBA" id="ARBA00022801"/>
    </source>
</evidence>
<dbReference type="InterPro" id="IPR003615">
    <property type="entry name" value="HNH_nuc"/>
</dbReference>
<dbReference type="GO" id="GO:0016787">
    <property type="term" value="F:hydrolase activity"/>
    <property type="evidence" value="ECO:0007669"/>
    <property type="project" value="UniProtKB-KW"/>
</dbReference>
<evidence type="ECO:0000313" key="14">
    <source>
        <dbReference type="EMBL" id="AHB36273.1"/>
    </source>
</evidence>
<dbReference type="InterPro" id="IPR041383">
    <property type="entry name" value="RuvC_III"/>
</dbReference>
<reference evidence="14 15" key="1">
    <citation type="journal article" date="2014" name="Genome Announc.">
        <title>Complete Genome Sequence of Spiroplasma apis B31T (ATCC 33834), a Bacterium Associated with May Disease of Honeybees (Apis mellifera).</title>
        <authorList>
            <person name="Ku C."/>
            <person name="Lo W.S."/>
            <person name="Chen L.L."/>
            <person name="Kuo C.H."/>
        </authorList>
    </citation>
    <scope>NUCLEOTIDE SEQUENCE [LARGE SCALE GENOMIC DNA]</scope>
    <source>
        <strain evidence="14">B31</strain>
    </source>
</reference>
<dbReference type="HAMAP" id="MF_01480">
    <property type="entry name" value="Cas9"/>
    <property type="match status" value="1"/>
</dbReference>
<keyword evidence="9 12" id="KW-0238">DNA-binding</keyword>
<evidence type="ECO:0000256" key="1">
    <source>
        <dbReference type="ARBA" id="ARBA00001946"/>
    </source>
</evidence>
<organism evidence="14 15">
    <name type="scientific">Spiroplasma apis B31</name>
    <dbReference type="NCBI Taxonomy" id="1276258"/>
    <lineage>
        <taxon>Bacteria</taxon>
        <taxon>Bacillati</taxon>
        <taxon>Mycoplasmatota</taxon>
        <taxon>Mollicutes</taxon>
        <taxon>Entomoplasmatales</taxon>
        <taxon>Spiroplasmataceae</taxon>
        <taxon>Spiroplasma</taxon>
    </lineage>
</organism>
<evidence type="ECO:0000256" key="11">
    <source>
        <dbReference type="ARBA" id="ARBA00046380"/>
    </source>
</evidence>
<dbReference type="GO" id="GO:0043571">
    <property type="term" value="P:maintenance of CRISPR repeat elements"/>
    <property type="evidence" value="ECO:0007669"/>
    <property type="project" value="UniProtKB-UniRule"/>
</dbReference>
<evidence type="ECO:0000256" key="10">
    <source>
        <dbReference type="ARBA" id="ARBA00023211"/>
    </source>
</evidence>
<feature type="active site" description="For RuvC-like nuclease domain" evidence="12">
    <location>
        <position position="9"/>
    </location>
</feature>
<evidence type="ECO:0000256" key="8">
    <source>
        <dbReference type="ARBA" id="ARBA00023118"/>
    </source>
</evidence>
<feature type="binding site" evidence="12">
    <location>
        <position position="587"/>
    </location>
    <ligand>
        <name>Mg(2+)</name>
        <dbReference type="ChEBI" id="CHEBI:18420"/>
        <label>1</label>
    </ligand>
</feature>
<protein>
    <recommendedName>
        <fullName evidence="12">CRISPR-associated endonuclease Cas9</fullName>
        <ecNumber evidence="12">3.1.-.-</ecNumber>
    </recommendedName>
</protein>
<evidence type="ECO:0000256" key="7">
    <source>
        <dbReference type="ARBA" id="ARBA00022884"/>
    </source>
</evidence>
<evidence type="ECO:0000256" key="12">
    <source>
        <dbReference type="HAMAP-Rule" id="MF_01480"/>
    </source>
</evidence>
<dbReference type="GO" id="GO:0046872">
    <property type="term" value="F:metal ion binding"/>
    <property type="evidence" value="ECO:0007669"/>
    <property type="project" value="UniProtKB-UniRule"/>
</dbReference>
<feature type="domain" description="HNH Cas9-type" evidence="13">
    <location>
        <begin position="591"/>
        <end position="747"/>
    </location>
</feature>
<keyword evidence="10" id="KW-0464">Manganese</keyword>
<feature type="binding site" evidence="12">
    <location>
        <position position="9"/>
    </location>
    <ligand>
        <name>Mg(2+)</name>
        <dbReference type="ChEBI" id="CHEBI:18420"/>
        <label>1</label>
    </ligand>
</feature>
<accession>V5RIH2</accession>
<keyword evidence="6 12" id="KW-0460">Magnesium</keyword>
<dbReference type="eggNOG" id="COG3513">
    <property type="taxonomic scope" value="Bacteria"/>
</dbReference>
<evidence type="ECO:0000259" key="13">
    <source>
        <dbReference type="PROSITE" id="PS51749"/>
    </source>
</evidence>
<comment type="subunit">
    <text evidence="11 12">Monomer. Binds crRNA and tracrRNA.</text>
</comment>
<dbReference type="InterPro" id="IPR028629">
    <property type="entry name" value="Cas9"/>
</dbReference>
<keyword evidence="5 12" id="KW-0378">Hydrolase</keyword>
<dbReference type="HOGENOM" id="CLU_276688_0_0_14"/>
<evidence type="ECO:0000256" key="6">
    <source>
        <dbReference type="ARBA" id="ARBA00022842"/>
    </source>
</evidence>
<dbReference type="Pfam" id="PF13395">
    <property type="entry name" value="HNH_4"/>
    <property type="match status" value="1"/>
</dbReference>
<dbReference type="OrthoDB" id="9757607at2"/>
<keyword evidence="7 12" id="KW-0694">RNA-binding</keyword>
<feature type="active site" description="Proton acceptor for HNH nuclease domain" evidence="12">
    <location>
        <position position="662"/>
    </location>
</feature>
<evidence type="ECO:0000256" key="3">
    <source>
        <dbReference type="ARBA" id="ARBA00022723"/>
    </source>
</evidence>
<feature type="binding site" evidence="12">
    <location>
        <position position="9"/>
    </location>
    <ligand>
        <name>Mg(2+)</name>
        <dbReference type="ChEBI" id="CHEBI:18420"/>
        <label>2</label>
    </ligand>
</feature>
<keyword evidence="15" id="KW-1185">Reference proteome</keyword>
<dbReference type="GO" id="GO:0003677">
    <property type="term" value="F:DNA binding"/>
    <property type="evidence" value="ECO:0007669"/>
    <property type="project" value="UniProtKB-UniRule"/>
</dbReference>
<feature type="binding site" evidence="12">
    <location>
        <position position="583"/>
    </location>
    <ligand>
        <name>Mg(2+)</name>
        <dbReference type="ChEBI" id="CHEBI:18420"/>
        <label>1</label>
    </ligand>
</feature>
<dbReference type="KEGG" id="sapi:SAPIS_v1c04270"/>
<proteinExistence type="inferred from homology"/>
<keyword evidence="3 12" id="KW-0479">Metal-binding</keyword>
<sequence length="1149" mass="134291">MKKYILGLDLGISSVGWAVTGYDDENAIEPWLDDFGVRLFEVPENPKDKTSLAAERRGFRSSRRLKRRKKARIKLLKKILIDSDIINENLYEKTFNFSISSLKPTNKIVYDEKKYFNPYVIRKKGLKEKLSSEELTIALVHIAKNRGFENLFDPEKGEDKSELKDDAEINEKEDYANSIIIARKLIGYDIATKTCKKTIAEAFIDEESSTRIEKNKNLLNVRNKDSQYRFLFPRAAYKYELELILNKQAEYYPQLNNEIIDKIMDTILRQRFFEDGFGPKNISRAENIELIKQKLSNIKDKNNHYIALRDSLRAYKLYKPFTELVGNCTFFPNEKRYIKSSIIFDLYQMAVEVSKFSSFLENKQTIKDFHNKLFNLALTDEKFISNNKKQIESVLKTDFGVKSEDLKNLKALDNAKKTDLFGFTKRFIKVFGMEKLKELNIDNLDSNIIDDLGDILNKNITPELRKSNIKKWASDNNVTINDENINQLLLTPSKVTTTSNLCKKAMLMVIKHFLEGEIAGVYQDELKAKANEYTDLNIKKFLQPIVDGDLVRNPVVFRAINEARKVLKALFRKYNDFEKINVETSRELGKSGEVRNELNKKNLDSRAKNEVIKSELEKIGIVANTTSILKYKLWLAQDKKCLYSLRDIKIEQLNSHELEVDHILPISKFPDDSFDNKVLVYTTENQLKKNRTPLEYFNAENPDIINSYKKNCLDLYRKGNITWNKYENLLIKSVLDIDQNKFSSRNLVDNSYIARYFANWLKNNLIHKYKKENKEYKSNVLMIKGVVTSRFRRKWLRFSPWGLDIKVRDITPFHHAVDAIVLSQFKNQGSVDFASDLIAIENEFKSFKYKNISLEQYHNNVKEICSKWHDNSGYQWQFQISKPIERIDDFINSDCQAIKMFPLVKNLDKLIDLRMPIELSVKVDVDTVKLTEKELKRNFKNLNELSILNEKDFKKEIKVKRPVFVKVKHPQEYIETLKNANVAGDIHYPFVSYKVNHKVSGSVTSSEKMAAKKLLKDSNKDQFHIDRHGNLWETNVYYGVIIDKEGINKPRWIKKIDIFKNKNILKLRDNELILRQNDTVFYKNKDDNYEYKVFKSKMGAQICATKINTTYISTLHKNKEIFGTQNCYDSLSNILKEIKIITIDILGKA</sequence>
<dbReference type="PROSITE" id="PS51749">
    <property type="entry name" value="HNH_CAS9"/>
    <property type="match status" value="1"/>
</dbReference>
<dbReference type="Pfam" id="PF18541">
    <property type="entry name" value="RuvC_III"/>
    <property type="match status" value="1"/>
</dbReference>
<dbReference type="GO" id="GO:0051607">
    <property type="term" value="P:defense response to virus"/>
    <property type="evidence" value="ECO:0007669"/>
    <property type="project" value="UniProtKB-UniRule"/>
</dbReference>
<dbReference type="InterPro" id="IPR033114">
    <property type="entry name" value="HNH_CAS9"/>
</dbReference>
<comment type="function">
    <text evidence="12">CRISPR (clustered regularly interspaced short palindromic repeat) is an adaptive immune system that provides protection against mobile genetic elements (viruses, transposable elements and conjugative plasmids). CRISPR clusters contain spacers, sequences complementary to antecedent mobile elements, and target invading nucleic acids. CRISPR clusters are transcribed and processed into CRISPR RNA (crRNA). In type II CRISPR systems correct processing of pre-crRNA requires a trans-encoded small RNA (tracrRNA), endogenous ribonuclease 3 (rnc) and this protein. The tracrRNA serves as a guide for ribonuclease 3-aided processing of pre-crRNA. Subsequently Cas9/crRNA/tracrRNA endonucleolytically cleaves linear or circular dsDNA target complementary to the spacer; Cas9 is inactive in the absence of the 2 guide RNAs (gRNA). Cas9 recognizes the protospacer adjacent motif (PAM) in the CRISPR repeat sequences to help distinguish self versus nonself, as targets within the bacterial CRISPR locus do not have PAMs. PAM recognition is also required for catalytic activity.</text>
</comment>
<dbReference type="EMBL" id="CP006682">
    <property type="protein sequence ID" value="AHB36273.1"/>
    <property type="molecule type" value="Genomic_DNA"/>
</dbReference>
<dbReference type="STRING" id="1276258.SAPIS_v1c04270"/>
<keyword evidence="4 12" id="KW-0255">Endonuclease</keyword>
<dbReference type="AlphaFoldDB" id="V5RIH2"/>
<dbReference type="InterPro" id="IPR036397">
    <property type="entry name" value="RNaseH_sf"/>
</dbReference>
<comment type="domain">
    <text evidence="12">Has 2 endonuclease domains. The discontinuous RuvC-like domain cleaves the target DNA noncomplementary to crRNA while the HNH nuclease domain cleaves the target DNA complementary to crRNA.</text>
</comment>
<dbReference type="Gene3D" id="3.30.420.10">
    <property type="entry name" value="Ribonuclease H-like superfamily/Ribonuclease H"/>
    <property type="match status" value="3"/>
</dbReference>
<feature type="binding site" evidence="12">
    <location>
        <position position="587"/>
    </location>
    <ligand>
        <name>Mg(2+)</name>
        <dbReference type="ChEBI" id="CHEBI:18420"/>
        <label>2</label>
    </ligand>
</feature>
<gene>
    <name evidence="12 14" type="primary">cas9</name>
    <name evidence="14" type="ORF">SAPIS_v1c04270</name>
</gene>
<keyword evidence="2 12" id="KW-0540">Nuclease</keyword>